<dbReference type="Proteomes" id="UP000197138">
    <property type="component" value="Unassembled WGS sequence"/>
</dbReference>
<dbReference type="Proteomes" id="UP000233551">
    <property type="component" value="Unassembled WGS sequence"/>
</dbReference>
<dbReference type="EMBL" id="PGOL01005322">
    <property type="protein sequence ID" value="PKI35456.1"/>
    <property type="molecule type" value="Genomic_DNA"/>
</dbReference>
<dbReference type="PANTHER" id="PTHR33257">
    <property type="entry name" value="OS05G0165500 PROTEIN"/>
    <property type="match status" value="1"/>
</dbReference>
<reference evidence="4" key="1">
    <citation type="journal article" date="2017" name="Plant J.">
        <title>The pomegranate (Punica granatum L.) genome and the genomics of punicalagin biosynthesis.</title>
        <authorList>
            <person name="Qin G."/>
            <person name="Xu C."/>
            <person name="Ming R."/>
            <person name="Tang H."/>
            <person name="Guyot R."/>
            <person name="Kramer E.M."/>
            <person name="Hu Y."/>
            <person name="Yi X."/>
            <person name="Qi Y."/>
            <person name="Xu X."/>
            <person name="Gao Z."/>
            <person name="Pan H."/>
            <person name="Jian J."/>
            <person name="Tian Y."/>
            <person name="Yue Z."/>
            <person name="Xu Y."/>
        </authorList>
    </citation>
    <scope>NUCLEOTIDE SEQUENCE [LARGE SCALE GENOMIC DNA]</scope>
    <source>
        <strain evidence="4">cv. Dabenzi</strain>
    </source>
</reference>
<reference evidence="2" key="2">
    <citation type="submission" date="2017-06" db="EMBL/GenBank/DDBJ databases">
        <title>The pomegranate genome and the genomics of punicalagin biosynthesis.</title>
        <authorList>
            <person name="Xu C."/>
        </authorList>
    </citation>
    <scope>NUCLEOTIDE SEQUENCE [LARGE SCALE GENOMIC DNA]</scope>
    <source>
        <tissue evidence="2">Fresh leaf</tissue>
    </source>
</reference>
<feature type="region of interest" description="Disordered" evidence="1">
    <location>
        <begin position="52"/>
        <end position="74"/>
    </location>
</feature>
<feature type="region of interest" description="Disordered" evidence="1">
    <location>
        <begin position="153"/>
        <end position="198"/>
    </location>
</feature>
<evidence type="ECO:0000313" key="4">
    <source>
        <dbReference type="Proteomes" id="UP000197138"/>
    </source>
</evidence>
<proteinExistence type="predicted"/>
<dbReference type="AlphaFoldDB" id="A0A218XP61"/>
<evidence type="ECO:0000313" key="2">
    <source>
        <dbReference type="EMBL" id="OWM87015.1"/>
    </source>
</evidence>
<evidence type="ECO:0000313" key="5">
    <source>
        <dbReference type="Proteomes" id="UP000233551"/>
    </source>
</evidence>
<evidence type="ECO:0000313" key="3">
    <source>
        <dbReference type="EMBL" id="PKI35456.1"/>
    </source>
</evidence>
<gene>
    <name evidence="2" type="ORF">CDL15_Pgr016052</name>
    <name evidence="3" type="ORF">CRG98_044142</name>
</gene>
<sequence>MEGHVTKSSVLYGDKKNDLFFNKIISRASSMGCSSRGNYYYRSHEGVPFEWEMEPGTPKDPPRAAAPLPPLSPPPAVLSLSLPKPCMEDRDQPRKEFPSSLMRLDAWKKLIKKYRLPKFKKEVKRVYGDEDQHKVNKTSRASDVDKFEDSFDFWSSDPRDDFMVSPARSSNSSSGSSLSFPNGPAMESNSVSSLHDQPRSCIPFKLNTILVYVAKRS</sequence>
<keyword evidence="5" id="KW-1185">Reference proteome</keyword>
<reference evidence="3 5" key="3">
    <citation type="submission" date="2017-11" db="EMBL/GenBank/DDBJ databases">
        <title>De-novo sequencing of pomegranate (Punica granatum L.) genome.</title>
        <authorList>
            <person name="Akparov Z."/>
            <person name="Amiraslanov A."/>
            <person name="Hajiyeva S."/>
            <person name="Abbasov M."/>
            <person name="Kaur K."/>
            <person name="Hamwieh A."/>
            <person name="Solovyev V."/>
            <person name="Salamov A."/>
            <person name="Braich B."/>
            <person name="Kosarev P."/>
            <person name="Mahmoud A."/>
            <person name="Hajiyev E."/>
            <person name="Babayeva S."/>
            <person name="Izzatullayeva V."/>
            <person name="Mammadov A."/>
            <person name="Mammadov A."/>
            <person name="Sharifova S."/>
            <person name="Ojaghi J."/>
            <person name="Eynullazada K."/>
            <person name="Bayramov B."/>
            <person name="Abdulazimova A."/>
            <person name="Shahmuradov I."/>
        </authorList>
    </citation>
    <scope>NUCLEOTIDE SEQUENCE [LARGE SCALE GENOMIC DNA]</scope>
    <source>
        <strain evidence="3">AG2017</strain>
        <strain evidence="5">cv. AG2017</strain>
        <tissue evidence="3">Leaf</tissue>
    </source>
</reference>
<name>A0A218XP61_PUNGR</name>
<dbReference type="OrthoDB" id="1684445at2759"/>
<dbReference type="PANTHER" id="PTHR33257:SF6">
    <property type="entry name" value="OXYSTEROL-BINDING 4B-LIKE PROTEIN"/>
    <property type="match status" value="1"/>
</dbReference>
<organism evidence="2 4">
    <name type="scientific">Punica granatum</name>
    <name type="common">Pomegranate</name>
    <dbReference type="NCBI Taxonomy" id="22663"/>
    <lineage>
        <taxon>Eukaryota</taxon>
        <taxon>Viridiplantae</taxon>
        <taxon>Streptophyta</taxon>
        <taxon>Embryophyta</taxon>
        <taxon>Tracheophyta</taxon>
        <taxon>Spermatophyta</taxon>
        <taxon>Magnoliopsida</taxon>
        <taxon>eudicotyledons</taxon>
        <taxon>Gunneridae</taxon>
        <taxon>Pentapetalae</taxon>
        <taxon>rosids</taxon>
        <taxon>malvids</taxon>
        <taxon>Myrtales</taxon>
        <taxon>Lythraceae</taxon>
        <taxon>Punica</taxon>
    </lineage>
</organism>
<evidence type="ECO:0000256" key="1">
    <source>
        <dbReference type="SAM" id="MobiDB-lite"/>
    </source>
</evidence>
<protein>
    <submittedName>
        <fullName evidence="2">Uncharacterized protein</fullName>
    </submittedName>
</protein>
<dbReference type="EMBL" id="MTKT01001080">
    <property type="protein sequence ID" value="OWM87015.1"/>
    <property type="molecule type" value="Genomic_DNA"/>
</dbReference>
<accession>A0A218XP61</accession>
<dbReference type="GeneID" id="116189123"/>
<dbReference type="STRING" id="22663.A0A218XP61"/>
<comment type="caution">
    <text evidence="2">The sequence shown here is derived from an EMBL/GenBank/DDBJ whole genome shotgun (WGS) entry which is preliminary data.</text>
</comment>
<feature type="compositionally biased region" description="Low complexity" evidence="1">
    <location>
        <begin position="165"/>
        <end position="179"/>
    </location>
</feature>